<gene>
    <name evidence="2" type="ORF">GMARGA_LOCUS7908</name>
</gene>
<dbReference type="InterPro" id="IPR032675">
    <property type="entry name" value="LRR_dom_sf"/>
</dbReference>
<dbReference type="Gene3D" id="3.80.10.10">
    <property type="entry name" value="Ribonuclease Inhibitor"/>
    <property type="match status" value="1"/>
</dbReference>
<organism evidence="2 3">
    <name type="scientific">Gigaspora margarita</name>
    <dbReference type="NCBI Taxonomy" id="4874"/>
    <lineage>
        <taxon>Eukaryota</taxon>
        <taxon>Fungi</taxon>
        <taxon>Fungi incertae sedis</taxon>
        <taxon>Mucoromycota</taxon>
        <taxon>Glomeromycotina</taxon>
        <taxon>Glomeromycetes</taxon>
        <taxon>Diversisporales</taxon>
        <taxon>Gigasporaceae</taxon>
        <taxon>Gigaspora</taxon>
    </lineage>
</organism>
<evidence type="ECO:0000313" key="3">
    <source>
        <dbReference type="Proteomes" id="UP000789901"/>
    </source>
</evidence>
<name>A0ABN7UM90_GIGMA</name>
<evidence type="ECO:0000313" key="2">
    <source>
        <dbReference type="EMBL" id="CAG8622366.1"/>
    </source>
</evidence>
<dbReference type="InterPro" id="IPR036047">
    <property type="entry name" value="F-box-like_dom_sf"/>
</dbReference>
<dbReference type="EMBL" id="CAJVQB010003948">
    <property type="protein sequence ID" value="CAG8622366.1"/>
    <property type="molecule type" value="Genomic_DNA"/>
</dbReference>
<feature type="domain" description="F-box" evidence="1">
    <location>
        <begin position="578"/>
        <end position="624"/>
    </location>
</feature>
<evidence type="ECO:0000259" key="1">
    <source>
        <dbReference type="PROSITE" id="PS50181"/>
    </source>
</evidence>
<keyword evidence="3" id="KW-1185">Reference proteome</keyword>
<sequence length="868" mass="99462">MAKYLPADCLEKILTYFCEDVKTLHSCTLVNTQWCESAVVILWSQPFRFLHAFRDKKTCLPWTERAASLLKIYLTCLQDQETYNCQPYKLPIFNYIQFLKRLDINEFSEAVIGYLQTGQGKFIHQPTFSHLKSHSFNMSVFGQTVVKPQRVVCNRIMASTSINGCDPTTAYLINNDILGKLLMNNSVIIKTLCVTNQRTYAVEPHLWLHTILPNTNHRLSQLSCLICNTPCHAQLFHTLSKFAIHLQTIKIWMDIPPAKISQKNLLKHGIESLNAQVEGISTLIRSQQELREFELGYTELGLSDIISALITQINSLRSITFYKVNFKNWKPLLRLLELANLEELLFNSCYYLPTCVASLLTVIESILRRANVSLSELVISNIFTPPSTLNTTITSTISQYCPNLTLAKIYIDINSLPYLHTLLLSCPKLQTLTIFGPRDPPGINVNKVLRESSLINLKCMENLSIHSCWTYTPESLDLFLSNPTLKLKKLEILWSGCFGNEHLNVVLKRLCSRGTEMRRESWDGIIRGADRQRARGSLIVKRNNGLELLHIQTQQILKYEKTREIKKLIKDFKVEYRMPHLINFPFEIIVEICSYIDLYSLNALALSCKDLTFVLKHPPLWRHIRFINLEEQNKIESQFLSPIKSKAFKIPYKLSRIDDRRARQLLNMLRKNSLSSVVCSINFDFTSINCTSIWESINGFLNLEEISCRGCLNLSLRDLGTALTWFEPLVPVLKLRKLQVLWCKDMSPRTIMRQRLYMNDVSDYYSNVLFGFLKALKQLKTERPILLDVDTCETCRTNVTITIPCSSCKIQRNFCVSCDLDRGCLDCFRFYCGTDSCKPSSSHSDPILVPGKGIGGKSIAICDICHGS</sequence>
<dbReference type="Proteomes" id="UP000789901">
    <property type="component" value="Unassembled WGS sequence"/>
</dbReference>
<dbReference type="Pfam" id="PF00646">
    <property type="entry name" value="F-box"/>
    <property type="match status" value="1"/>
</dbReference>
<proteinExistence type="predicted"/>
<protein>
    <submittedName>
        <fullName evidence="2">39901_t:CDS:1</fullName>
    </submittedName>
</protein>
<dbReference type="InterPro" id="IPR001810">
    <property type="entry name" value="F-box_dom"/>
</dbReference>
<comment type="caution">
    <text evidence="2">The sequence shown here is derived from an EMBL/GenBank/DDBJ whole genome shotgun (WGS) entry which is preliminary data.</text>
</comment>
<dbReference type="PROSITE" id="PS50181">
    <property type="entry name" value="FBOX"/>
    <property type="match status" value="1"/>
</dbReference>
<reference evidence="2 3" key="1">
    <citation type="submission" date="2021-06" db="EMBL/GenBank/DDBJ databases">
        <authorList>
            <person name="Kallberg Y."/>
            <person name="Tangrot J."/>
            <person name="Rosling A."/>
        </authorList>
    </citation>
    <scope>NUCLEOTIDE SEQUENCE [LARGE SCALE GENOMIC DNA]</scope>
    <source>
        <strain evidence="2 3">120-4 pot B 10/14</strain>
    </source>
</reference>
<accession>A0ABN7UM90</accession>
<dbReference type="SUPFAM" id="SSF81383">
    <property type="entry name" value="F-box domain"/>
    <property type="match status" value="1"/>
</dbReference>